<dbReference type="InterPro" id="IPR036770">
    <property type="entry name" value="Ankyrin_rpt-contain_sf"/>
</dbReference>
<reference evidence="2 3" key="1">
    <citation type="submission" date="2019-03" db="EMBL/GenBank/DDBJ databases">
        <title>Deep-cultivation of Planctomycetes and their phenomic and genomic characterization uncovers novel biology.</title>
        <authorList>
            <person name="Wiegand S."/>
            <person name="Jogler M."/>
            <person name="Boedeker C."/>
            <person name="Pinto D."/>
            <person name="Vollmers J."/>
            <person name="Rivas-Marin E."/>
            <person name="Kohn T."/>
            <person name="Peeters S.H."/>
            <person name="Heuer A."/>
            <person name="Rast P."/>
            <person name="Oberbeckmann S."/>
            <person name="Bunk B."/>
            <person name="Jeske O."/>
            <person name="Meyerdierks A."/>
            <person name="Storesund J.E."/>
            <person name="Kallscheuer N."/>
            <person name="Luecker S."/>
            <person name="Lage O.M."/>
            <person name="Pohl T."/>
            <person name="Merkel B.J."/>
            <person name="Hornburger P."/>
            <person name="Mueller R.-W."/>
            <person name="Bruemmer F."/>
            <person name="Labrenz M."/>
            <person name="Spormann A.M."/>
            <person name="Op den Camp H."/>
            <person name="Overmann J."/>
            <person name="Amann R."/>
            <person name="Jetten M.S.M."/>
            <person name="Mascher T."/>
            <person name="Medema M.H."/>
            <person name="Devos D.P."/>
            <person name="Kaster A.-K."/>
            <person name="Ovreas L."/>
            <person name="Rohde M."/>
            <person name="Galperin M.Y."/>
            <person name="Jogler C."/>
        </authorList>
    </citation>
    <scope>NUCLEOTIDE SEQUENCE [LARGE SCALE GENOMIC DNA]</scope>
    <source>
        <strain evidence="2 3">Enr10</strain>
    </source>
</reference>
<name>A0A517Q4C4_9PLAN</name>
<dbReference type="EMBL" id="CP037421">
    <property type="protein sequence ID" value="QDT26442.1"/>
    <property type="molecule type" value="Genomic_DNA"/>
</dbReference>
<keyword evidence="3" id="KW-1185">Reference proteome</keyword>
<dbReference type="Proteomes" id="UP000315647">
    <property type="component" value="Chromosome"/>
</dbReference>
<organism evidence="2 3">
    <name type="scientific">Gimesia panareensis</name>
    <dbReference type="NCBI Taxonomy" id="2527978"/>
    <lineage>
        <taxon>Bacteria</taxon>
        <taxon>Pseudomonadati</taxon>
        <taxon>Planctomycetota</taxon>
        <taxon>Planctomycetia</taxon>
        <taxon>Planctomycetales</taxon>
        <taxon>Planctomycetaceae</taxon>
        <taxon>Gimesia</taxon>
    </lineage>
</organism>
<evidence type="ECO:0000313" key="3">
    <source>
        <dbReference type="Proteomes" id="UP000315647"/>
    </source>
</evidence>
<dbReference type="PROSITE" id="PS50088">
    <property type="entry name" value="ANK_REPEAT"/>
    <property type="match status" value="1"/>
</dbReference>
<accession>A0A517Q4C4</accession>
<dbReference type="RefSeq" id="WP_197997534.1">
    <property type="nucleotide sequence ID" value="NZ_CP037421.1"/>
</dbReference>
<sequence>MPEYTLNDLIWAVSDRYSIENTRAILNAGLDVNTVNQKGLTPLMFAVMPDDYGDHTTPQAILRMVRLLLYHGADKTIVDSFGKCAQDYALQLIDPDWKDPWGNTAADCWDAERRNDIETIIDLLDYQRD</sequence>
<gene>
    <name evidence="2" type="ORF">Enr10x_17460</name>
</gene>
<feature type="repeat" description="ANK" evidence="1">
    <location>
        <begin position="38"/>
        <end position="80"/>
    </location>
</feature>
<dbReference type="InterPro" id="IPR002110">
    <property type="entry name" value="Ankyrin_rpt"/>
</dbReference>
<proteinExistence type="predicted"/>
<dbReference type="Gene3D" id="1.25.40.20">
    <property type="entry name" value="Ankyrin repeat-containing domain"/>
    <property type="match status" value="1"/>
</dbReference>
<evidence type="ECO:0000313" key="2">
    <source>
        <dbReference type="EMBL" id="QDT26442.1"/>
    </source>
</evidence>
<dbReference type="SUPFAM" id="SSF48403">
    <property type="entry name" value="Ankyrin repeat"/>
    <property type="match status" value="1"/>
</dbReference>
<evidence type="ECO:0000256" key="1">
    <source>
        <dbReference type="PROSITE-ProRule" id="PRU00023"/>
    </source>
</evidence>
<protein>
    <submittedName>
        <fullName evidence="2">Uncharacterized protein</fullName>
    </submittedName>
</protein>
<keyword evidence="1" id="KW-0040">ANK repeat</keyword>
<dbReference type="Pfam" id="PF00023">
    <property type="entry name" value="Ank"/>
    <property type="match status" value="1"/>
</dbReference>
<dbReference type="AlphaFoldDB" id="A0A517Q4C4"/>